<protein>
    <recommendedName>
        <fullName evidence="3">BZIP domain-containing protein</fullName>
    </recommendedName>
</protein>
<reference evidence="2" key="1">
    <citation type="submission" date="2012-05" db="EMBL/GenBank/DDBJ databases">
        <authorList>
            <person name="Krishnakumar V."/>
            <person name="Cheung F."/>
            <person name="Xiao Y."/>
            <person name="Chan A."/>
            <person name="Moskal W.A."/>
            <person name="Town C.D."/>
        </authorList>
    </citation>
    <scope>NUCLEOTIDE SEQUENCE</scope>
</reference>
<accession>I3SAG1</accession>
<dbReference type="EMBL" id="BT137458">
    <property type="protein sequence ID" value="AFK37253.1"/>
    <property type="molecule type" value="mRNA"/>
</dbReference>
<evidence type="ECO:0000256" key="1">
    <source>
        <dbReference type="SAM" id="MobiDB-lite"/>
    </source>
</evidence>
<feature type="compositionally biased region" description="Basic residues" evidence="1">
    <location>
        <begin position="34"/>
        <end position="47"/>
    </location>
</feature>
<sequence>MENNQSAAGIQDKSMMKSVDQRGRSKGRSDMVTRRLKNRERQRRYRARKRLEAETKKPFVVGETPTLQLELRPTENHNNFMTRIHCNRDWKKDARRAHVAKPQEINGYIDPSPKLANIPVVTCSAAGNKSETMLERENQSGTSSMVNNETTPRIVLGRRDWKAEARRMKV</sequence>
<evidence type="ECO:0008006" key="3">
    <source>
        <dbReference type="Google" id="ProtNLM"/>
    </source>
</evidence>
<feature type="region of interest" description="Disordered" evidence="1">
    <location>
        <begin position="1"/>
        <end position="47"/>
    </location>
</feature>
<evidence type="ECO:0000313" key="2">
    <source>
        <dbReference type="EMBL" id="AFK37253.1"/>
    </source>
</evidence>
<feature type="compositionally biased region" description="Basic and acidic residues" evidence="1">
    <location>
        <begin position="19"/>
        <end position="33"/>
    </location>
</feature>
<dbReference type="AlphaFoldDB" id="I3SAG1"/>
<organism evidence="2">
    <name type="scientific">Lotus japonicus</name>
    <name type="common">Lotus corniculatus var. japonicus</name>
    <dbReference type="NCBI Taxonomy" id="34305"/>
    <lineage>
        <taxon>Eukaryota</taxon>
        <taxon>Viridiplantae</taxon>
        <taxon>Streptophyta</taxon>
        <taxon>Embryophyta</taxon>
        <taxon>Tracheophyta</taxon>
        <taxon>Spermatophyta</taxon>
        <taxon>Magnoliopsida</taxon>
        <taxon>eudicotyledons</taxon>
        <taxon>Gunneridae</taxon>
        <taxon>Pentapetalae</taxon>
        <taxon>rosids</taxon>
        <taxon>fabids</taxon>
        <taxon>Fabales</taxon>
        <taxon>Fabaceae</taxon>
        <taxon>Papilionoideae</taxon>
        <taxon>50 kb inversion clade</taxon>
        <taxon>NPAAA clade</taxon>
        <taxon>Hologalegina</taxon>
        <taxon>robinioid clade</taxon>
        <taxon>Loteae</taxon>
        <taxon>Lotus</taxon>
    </lineage>
</organism>
<name>I3SAG1_LOTJA</name>
<proteinExistence type="evidence at transcript level"/>